<dbReference type="InterPro" id="IPR021074">
    <property type="entry name" value="Formate_DH_dsu"/>
</dbReference>
<reference evidence="1 2" key="1">
    <citation type="submission" date="2019-11" db="EMBL/GenBank/DDBJ databases">
        <title>Identification of a novel strain.</title>
        <authorList>
            <person name="Xu Q."/>
            <person name="Wang G."/>
        </authorList>
    </citation>
    <scope>NUCLEOTIDE SEQUENCE [LARGE SCALE GENOMIC DNA]</scope>
    <source>
        <strain evidence="2">xq</strain>
    </source>
</reference>
<dbReference type="Proteomes" id="UP000440694">
    <property type="component" value="Unassembled WGS sequence"/>
</dbReference>
<sequence length="72" mass="7933">MENRDMIRMANQIAAYFEAYPRAEALTGIAGHIRNAWTPRMRQQLDEYIAGGAEDLSPLVTAAIAPKAKAKS</sequence>
<keyword evidence="2" id="KW-1185">Reference proteome</keyword>
<protein>
    <submittedName>
        <fullName evidence="1">Formate dehydrogenase subunit delta</fullName>
    </submittedName>
</protein>
<proteinExistence type="predicted"/>
<gene>
    <name evidence="1" type="ORF">GIW81_06365</name>
</gene>
<evidence type="ECO:0000313" key="2">
    <source>
        <dbReference type="Proteomes" id="UP000440694"/>
    </source>
</evidence>
<name>A0A6I3KHH2_9HYPH</name>
<accession>A0A6I3KHH2</accession>
<comment type="caution">
    <text evidence="1">The sequence shown here is derived from an EMBL/GenBank/DDBJ whole genome shotgun (WGS) entry which is preliminary data.</text>
</comment>
<evidence type="ECO:0000313" key="1">
    <source>
        <dbReference type="EMBL" id="MTD93958.1"/>
    </source>
</evidence>
<dbReference type="Pfam" id="PF11390">
    <property type="entry name" value="FdsD"/>
    <property type="match status" value="1"/>
</dbReference>
<dbReference type="AlphaFoldDB" id="A0A6I3KHH2"/>
<dbReference type="EMBL" id="WMBQ01000001">
    <property type="protein sequence ID" value="MTD93958.1"/>
    <property type="molecule type" value="Genomic_DNA"/>
</dbReference>
<dbReference type="RefSeq" id="WP_154738448.1">
    <property type="nucleotide sequence ID" value="NZ_WMBQ01000001.1"/>
</dbReference>
<organism evidence="1 2">
    <name type="scientific">Hyphomicrobium album</name>
    <dbReference type="NCBI Taxonomy" id="2665159"/>
    <lineage>
        <taxon>Bacteria</taxon>
        <taxon>Pseudomonadati</taxon>
        <taxon>Pseudomonadota</taxon>
        <taxon>Alphaproteobacteria</taxon>
        <taxon>Hyphomicrobiales</taxon>
        <taxon>Hyphomicrobiaceae</taxon>
        <taxon>Hyphomicrobium</taxon>
    </lineage>
</organism>